<evidence type="ECO:0000313" key="4">
    <source>
        <dbReference type="Proteomes" id="UP001596958"/>
    </source>
</evidence>
<dbReference type="Proteomes" id="UP001596958">
    <property type="component" value="Unassembled WGS sequence"/>
</dbReference>
<reference evidence="4" key="1">
    <citation type="journal article" date="2019" name="Int. J. Syst. Evol. Microbiol.">
        <title>The Global Catalogue of Microorganisms (GCM) 10K type strain sequencing project: providing services to taxonomists for standard genome sequencing and annotation.</title>
        <authorList>
            <consortium name="The Broad Institute Genomics Platform"/>
            <consortium name="The Broad Institute Genome Sequencing Center for Infectious Disease"/>
            <person name="Wu L."/>
            <person name="Ma J."/>
        </authorList>
    </citation>
    <scope>NUCLEOTIDE SEQUENCE [LARGE SCALE GENOMIC DNA]</scope>
    <source>
        <strain evidence="4">CCUG 63418</strain>
    </source>
</reference>
<evidence type="ECO:0000313" key="3">
    <source>
        <dbReference type="EMBL" id="MFD0750588.1"/>
    </source>
</evidence>
<feature type="chain" id="PRO_5046990555" evidence="1">
    <location>
        <begin position="23"/>
        <end position="270"/>
    </location>
</feature>
<organism evidence="3 4">
    <name type="scientific">Mucilaginibacter calamicampi</name>
    <dbReference type="NCBI Taxonomy" id="1302352"/>
    <lineage>
        <taxon>Bacteria</taxon>
        <taxon>Pseudomonadati</taxon>
        <taxon>Bacteroidota</taxon>
        <taxon>Sphingobacteriia</taxon>
        <taxon>Sphingobacteriales</taxon>
        <taxon>Sphingobacteriaceae</taxon>
        <taxon>Mucilaginibacter</taxon>
    </lineage>
</organism>
<dbReference type="Pfam" id="PF06439">
    <property type="entry name" value="3keto-disac_hyd"/>
    <property type="match status" value="1"/>
</dbReference>
<name>A0ABW2YZD9_9SPHI</name>
<keyword evidence="4" id="KW-1185">Reference proteome</keyword>
<dbReference type="RefSeq" id="WP_377099988.1">
    <property type="nucleotide sequence ID" value="NZ_JBHTHU010000006.1"/>
</dbReference>
<sequence length="270" mass="29892">MNRIIKLLIPCLFIYLSASAQKDKWIVLFNGKDLQGWDTYMGPQLGLNNDPQHVFSVVKDGNENVIRVTGEGWGGLSTKNEFENYHAQLQFKWGTLTWGNKKGKKMDSGFLYHAVGEHGMDAKAWMRSQEFQIEQGNTGDYWGVAGGIQDIPVTKQGENYVYDANGTLNAFSATSATGRHGTKGADAEKPTGEWNTLDLYCFGDTSIHVVNGKVVMVLFHSRQVDNGVESPLKKGKIQLQSEGAEVFYKGIKLQQISAIPAEIKKQAGLK</sequence>
<evidence type="ECO:0000256" key="1">
    <source>
        <dbReference type="SAM" id="SignalP"/>
    </source>
</evidence>
<dbReference type="InterPro" id="IPR010496">
    <property type="entry name" value="AL/BT2_dom"/>
</dbReference>
<feature type="signal peptide" evidence="1">
    <location>
        <begin position="1"/>
        <end position="22"/>
    </location>
</feature>
<comment type="caution">
    <text evidence="3">The sequence shown here is derived from an EMBL/GenBank/DDBJ whole genome shotgun (WGS) entry which is preliminary data.</text>
</comment>
<accession>A0ABW2YZD9</accession>
<feature type="domain" description="3-keto-alpha-glucoside-1,2-lyase/3-keto-2-hydroxy-glucal hydratase" evidence="2">
    <location>
        <begin position="24"/>
        <end position="253"/>
    </location>
</feature>
<proteinExistence type="predicted"/>
<keyword evidence="1" id="KW-0732">Signal</keyword>
<dbReference type="Gene3D" id="2.60.120.560">
    <property type="entry name" value="Exo-inulinase, domain 1"/>
    <property type="match status" value="1"/>
</dbReference>
<gene>
    <name evidence="3" type="ORF">ACFQZS_10565</name>
</gene>
<protein>
    <submittedName>
        <fullName evidence="3">DUF1080 domain-containing protein</fullName>
    </submittedName>
</protein>
<dbReference type="EMBL" id="JBHTHU010000006">
    <property type="protein sequence ID" value="MFD0750588.1"/>
    <property type="molecule type" value="Genomic_DNA"/>
</dbReference>
<evidence type="ECO:0000259" key="2">
    <source>
        <dbReference type="Pfam" id="PF06439"/>
    </source>
</evidence>